<evidence type="ECO:0000256" key="6">
    <source>
        <dbReference type="ARBA" id="ARBA00022989"/>
    </source>
</evidence>
<keyword evidence="4 11" id="KW-0812">Transmembrane</keyword>
<dbReference type="Gene3D" id="3.40.50.2300">
    <property type="match status" value="2"/>
</dbReference>
<organism evidence="13 14">
    <name type="scientific">Plectus sambesii</name>
    <dbReference type="NCBI Taxonomy" id="2011161"/>
    <lineage>
        <taxon>Eukaryota</taxon>
        <taxon>Metazoa</taxon>
        <taxon>Ecdysozoa</taxon>
        <taxon>Nematoda</taxon>
        <taxon>Chromadorea</taxon>
        <taxon>Plectida</taxon>
        <taxon>Plectina</taxon>
        <taxon>Plectoidea</taxon>
        <taxon>Plectidae</taxon>
        <taxon>Plectus</taxon>
    </lineage>
</organism>
<dbReference type="GO" id="GO:0007168">
    <property type="term" value="P:receptor guanylyl cyclase signaling pathway"/>
    <property type="evidence" value="ECO:0007669"/>
    <property type="project" value="TreeGrafter"/>
</dbReference>
<dbReference type="WBParaSite" id="PSAMB.scaffold1590size29630.g13914.t1">
    <property type="protein sequence ID" value="PSAMB.scaffold1590size29630.g13914.t1"/>
    <property type="gene ID" value="PSAMB.scaffold1590size29630.g13914"/>
</dbReference>
<reference evidence="14" key="1">
    <citation type="submission" date="2022-11" db="UniProtKB">
        <authorList>
            <consortium name="WormBaseParasite"/>
        </authorList>
    </citation>
    <scope>IDENTIFICATION</scope>
</reference>
<keyword evidence="10" id="KW-0175">Coiled coil</keyword>
<dbReference type="Pfam" id="PF07714">
    <property type="entry name" value="PK_Tyr_Ser-Thr"/>
    <property type="match status" value="1"/>
</dbReference>
<dbReference type="InterPro" id="IPR001245">
    <property type="entry name" value="Ser-Thr/Tyr_kinase_cat_dom"/>
</dbReference>
<dbReference type="GO" id="GO:0001653">
    <property type="term" value="F:peptide receptor activity"/>
    <property type="evidence" value="ECO:0007669"/>
    <property type="project" value="TreeGrafter"/>
</dbReference>
<evidence type="ECO:0000256" key="5">
    <source>
        <dbReference type="ARBA" id="ARBA00022741"/>
    </source>
</evidence>
<dbReference type="GO" id="GO:0004672">
    <property type="term" value="F:protein kinase activity"/>
    <property type="evidence" value="ECO:0007669"/>
    <property type="project" value="InterPro"/>
</dbReference>
<feature type="coiled-coil region" evidence="10">
    <location>
        <begin position="803"/>
        <end position="834"/>
    </location>
</feature>
<evidence type="ECO:0000256" key="11">
    <source>
        <dbReference type="SAM" id="Phobius"/>
    </source>
</evidence>
<dbReference type="GO" id="GO:0004383">
    <property type="term" value="F:guanylate cyclase activity"/>
    <property type="evidence" value="ECO:0007669"/>
    <property type="project" value="UniProtKB-EC"/>
</dbReference>
<evidence type="ECO:0000256" key="9">
    <source>
        <dbReference type="ARBA" id="ARBA00023293"/>
    </source>
</evidence>
<protein>
    <recommendedName>
        <fullName evidence="3">guanylate cyclase</fullName>
        <ecNumber evidence="3">4.6.1.2</ecNumber>
    </recommendedName>
</protein>
<evidence type="ECO:0000256" key="10">
    <source>
        <dbReference type="SAM" id="Coils"/>
    </source>
</evidence>
<evidence type="ECO:0000313" key="14">
    <source>
        <dbReference type="WBParaSite" id="PSAMB.scaffold1590size29630.g13914.t1"/>
    </source>
</evidence>
<evidence type="ECO:0000313" key="13">
    <source>
        <dbReference type="Proteomes" id="UP000887566"/>
    </source>
</evidence>
<feature type="domain" description="Protein kinase" evidence="12">
    <location>
        <begin position="505"/>
        <end position="795"/>
    </location>
</feature>
<dbReference type="SUPFAM" id="SSF53822">
    <property type="entry name" value="Periplasmic binding protein-like I"/>
    <property type="match status" value="1"/>
</dbReference>
<sequence length="844" mass="95875">MYPNERQNNYKAALALLSDSNTIGLMGFDNNCSQIIRTAQSFNTFAVSISCDYFPTDEPTHDSFLQFNPGLSAKIKALISFLKAMRWNNVVLISLIASDGADHLNERSMTLTTLQSNGINVADTAHIIDNVGQMQVRAMVKAVMNTYLKTRIYVLLDFTSMSALTKLLLDTMSRFGILETGEYFAIGIAQDTDIDSWYLSYPEMYFGVPSYTSGLRSVPSMLFLEEWRSYAFIAEPPPVRDESQEWETFVQEIYEAYSDPPCPPLCSYSGKAFANVEYKYLSYWKTVARVYDAMLLISSEYDKASKKNIDLTNGTFIKQLMQDRSIKSITGRQILINEQGYAEIEQKLIVPREMPTCQTCTRLKKGLFSIARIIPGKNQQYAFQWLNDTTSGSYLQFIGGKAPLGSPKCGFKGELCSTKTSNSKFIIAGAVTIFTIAVIAIIIIVYKQIQYERNLDTMAWKIPSSEIDIKNVQARSSIFNSSIYSTDGDNEQGGSKGVSLKAYQNSLNDTEASSTKGKMFKKRTVKKAFGDSKNDEWSNIEKWALGKYKKELVAVKKLCPTDFKLVRDIKKEITQLTKMRNEFLNNIVGLVHEPPKLFLITRYAPRNSLKDMLENPDMRLENMFIVSFVTDIIKGLRFLHQSPLGFHGNLKSSNCFVDATWRVVLGNYGMVKLRENEPCENDSDLLWTAPEILRSGNRKVTMTKTELEKGDIYSFGIILYEIYGRNGPYNNDITPYRDIVEKVKFPKKNTYMRPDLAGIEKAPSAVKHTCESCWNENPDERPKIKRARDMLVPITEGLRSNIADNIMALLDRYKNNLEDVVKERTAALEEEQMRTERLILQLLP</sequence>
<feature type="transmembrane region" description="Helical" evidence="11">
    <location>
        <begin position="425"/>
        <end position="446"/>
    </location>
</feature>
<dbReference type="InterPro" id="IPR011009">
    <property type="entry name" value="Kinase-like_dom_sf"/>
</dbReference>
<dbReference type="Proteomes" id="UP000887566">
    <property type="component" value="Unplaced"/>
</dbReference>
<dbReference type="InterPro" id="IPR000719">
    <property type="entry name" value="Prot_kinase_dom"/>
</dbReference>
<keyword evidence="7 11" id="KW-0472">Membrane</keyword>
<keyword evidence="6 11" id="KW-1133">Transmembrane helix</keyword>
<dbReference type="GO" id="GO:0005524">
    <property type="term" value="F:ATP binding"/>
    <property type="evidence" value="ECO:0007669"/>
    <property type="project" value="InterPro"/>
</dbReference>
<dbReference type="AlphaFoldDB" id="A0A914V749"/>
<dbReference type="GO" id="GO:0005886">
    <property type="term" value="C:plasma membrane"/>
    <property type="evidence" value="ECO:0007669"/>
    <property type="project" value="TreeGrafter"/>
</dbReference>
<evidence type="ECO:0000259" key="12">
    <source>
        <dbReference type="PROSITE" id="PS50011"/>
    </source>
</evidence>
<dbReference type="EC" id="4.6.1.2" evidence="3"/>
<keyword evidence="5" id="KW-0547">Nucleotide-binding</keyword>
<proteinExistence type="predicted"/>
<keyword evidence="8" id="KW-0456">Lyase</keyword>
<dbReference type="PANTHER" id="PTHR11920:SF459">
    <property type="entry name" value="RECEPTOR-TYPE GUANYLATE CYCLASE GCY-11"/>
    <property type="match status" value="1"/>
</dbReference>
<evidence type="ECO:0000256" key="2">
    <source>
        <dbReference type="ARBA" id="ARBA00004370"/>
    </source>
</evidence>
<accession>A0A914V749</accession>
<keyword evidence="13" id="KW-1185">Reference proteome</keyword>
<dbReference type="InterPro" id="IPR028082">
    <property type="entry name" value="Peripla_BP_I"/>
</dbReference>
<dbReference type="Gene3D" id="1.10.510.10">
    <property type="entry name" value="Transferase(Phosphotransferase) domain 1"/>
    <property type="match status" value="1"/>
</dbReference>
<comment type="subcellular location">
    <subcellularLocation>
        <location evidence="2">Membrane</location>
    </subcellularLocation>
</comment>
<evidence type="ECO:0000256" key="4">
    <source>
        <dbReference type="ARBA" id="ARBA00022692"/>
    </source>
</evidence>
<dbReference type="InterPro" id="IPR050401">
    <property type="entry name" value="Cyclic_nucleotide_synthase"/>
</dbReference>
<dbReference type="SUPFAM" id="SSF56112">
    <property type="entry name" value="Protein kinase-like (PK-like)"/>
    <property type="match status" value="1"/>
</dbReference>
<evidence type="ECO:0000256" key="7">
    <source>
        <dbReference type="ARBA" id="ARBA00023136"/>
    </source>
</evidence>
<name>A0A914V749_9BILA</name>
<comment type="catalytic activity">
    <reaction evidence="1">
        <text>GTP = 3',5'-cyclic GMP + diphosphate</text>
        <dbReference type="Rhea" id="RHEA:13665"/>
        <dbReference type="ChEBI" id="CHEBI:33019"/>
        <dbReference type="ChEBI" id="CHEBI:37565"/>
        <dbReference type="ChEBI" id="CHEBI:57746"/>
        <dbReference type="EC" id="4.6.1.2"/>
    </reaction>
</comment>
<dbReference type="InterPro" id="IPR001828">
    <property type="entry name" value="ANF_lig-bd_rcpt"/>
</dbReference>
<evidence type="ECO:0000256" key="3">
    <source>
        <dbReference type="ARBA" id="ARBA00012202"/>
    </source>
</evidence>
<evidence type="ECO:0000256" key="8">
    <source>
        <dbReference type="ARBA" id="ARBA00023239"/>
    </source>
</evidence>
<dbReference type="Pfam" id="PF01094">
    <property type="entry name" value="ANF_receptor"/>
    <property type="match status" value="1"/>
</dbReference>
<keyword evidence="9" id="KW-0141">cGMP biosynthesis</keyword>
<dbReference type="PROSITE" id="PS50011">
    <property type="entry name" value="PROTEIN_KINASE_DOM"/>
    <property type="match status" value="1"/>
</dbReference>
<dbReference type="GO" id="GO:0004016">
    <property type="term" value="F:adenylate cyclase activity"/>
    <property type="evidence" value="ECO:0007669"/>
    <property type="project" value="TreeGrafter"/>
</dbReference>
<dbReference type="PANTHER" id="PTHR11920">
    <property type="entry name" value="GUANYLYL CYCLASE"/>
    <property type="match status" value="1"/>
</dbReference>
<evidence type="ECO:0000256" key="1">
    <source>
        <dbReference type="ARBA" id="ARBA00001436"/>
    </source>
</evidence>